<keyword evidence="1" id="KW-0344">Guanine-nucleotide releasing factor</keyword>
<comment type="caution">
    <text evidence="3">The sequence shown here is derived from an EMBL/GenBank/DDBJ whole genome shotgun (WGS) entry which is preliminary data.</text>
</comment>
<proteinExistence type="predicted"/>
<sequence>MIVDLAIYDDLNENFASMPGSRHKNGGPLIFLNYSCIDKKNNKIHKVLQYFISITTDITSKYGFWVIIDMRKMDSHFLKYIVSEINTLKKNVHKIYIIKSNSFWSIKSLISSSFKTDIERLITPFRLQ</sequence>
<name>A0A177AZY6_9BILA</name>
<dbReference type="PANTHER" id="PTHR22826">
    <property type="entry name" value="RHO GUANINE EXCHANGE FACTOR-RELATED"/>
    <property type="match status" value="1"/>
</dbReference>
<dbReference type="InterPro" id="IPR036865">
    <property type="entry name" value="CRAL-TRIO_dom_sf"/>
</dbReference>
<dbReference type="Pfam" id="PF13716">
    <property type="entry name" value="CRAL_TRIO_2"/>
    <property type="match status" value="1"/>
</dbReference>
<evidence type="ECO:0000259" key="2">
    <source>
        <dbReference type="Pfam" id="PF13716"/>
    </source>
</evidence>
<dbReference type="AlphaFoldDB" id="A0A177AZY6"/>
<dbReference type="GO" id="GO:0005085">
    <property type="term" value="F:guanyl-nucleotide exchange factor activity"/>
    <property type="evidence" value="ECO:0007669"/>
    <property type="project" value="UniProtKB-KW"/>
</dbReference>
<dbReference type="PANTHER" id="PTHR22826:SF106">
    <property type="entry name" value="TRIO, ISOFORM A"/>
    <property type="match status" value="1"/>
</dbReference>
<keyword evidence="4" id="KW-1185">Reference proteome</keyword>
<accession>A0A177AZY6</accession>
<evidence type="ECO:0000313" key="3">
    <source>
        <dbReference type="EMBL" id="OAF67565.1"/>
    </source>
</evidence>
<dbReference type="GO" id="GO:0005737">
    <property type="term" value="C:cytoplasm"/>
    <property type="evidence" value="ECO:0007669"/>
    <property type="project" value="TreeGrafter"/>
</dbReference>
<dbReference type="GO" id="GO:0019898">
    <property type="term" value="C:extrinsic component of membrane"/>
    <property type="evidence" value="ECO:0007669"/>
    <property type="project" value="TreeGrafter"/>
</dbReference>
<dbReference type="Proteomes" id="UP000078046">
    <property type="component" value="Unassembled WGS sequence"/>
</dbReference>
<gene>
    <name evidence="3" type="ORF">A3Q56_04712</name>
</gene>
<dbReference type="EMBL" id="LWCA01000629">
    <property type="protein sequence ID" value="OAF67565.1"/>
    <property type="molecule type" value="Genomic_DNA"/>
</dbReference>
<reference evidence="3 4" key="1">
    <citation type="submission" date="2016-04" db="EMBL/GenBank/DDBJ databases">
        <title>The genome of Intoshia linei affirms orthonectids as highly simplified spiralians.</title>
        <authorList>
            <person name="Mikhailov K.V."/>
            <person name="Slusarev G.S."/>
            <person name="Nikitin M.A."/>
            <person name="Logacheva M.D."/>
            <person name="Penin A."/>
            <person name="Aleoshin V."/>
            <person name="Panchin Y.V."/>
        </authorList>
    </citation>
    <scope>NUCLEOTIDE SEQUENCE [LARGE SCALE GENOMIC DNA]</scope>
    <source>
        <strain evidence="3">Intl2013</strain>
        <tissue evidence="3">Whole animal</tissue>
    </source>
</reference>
<feature type="domain" description="CRAL-TRIO" evidence="2">
    <location>
        <begin position="31"/>
        <end position="105"/>
    </location>
</feature>
<evidence type="ECO:0000256" key="1">
    <source>
        <dbReference type="ARBA" id="ARBA00022658"/>
    </source>
</evidence>
<organism evidence="3 4">
    <name type="scientific">Intoshia linei</name>
    <dbReference type="NCBI Taxonomy" id="1819745"/>
    <lineage>
        <taxon>Eukaryota</taxon>
        <taxon>Metazoa</taxon>
        <taxon>Spiralia</taxon>
        <taxon>Lophotrochozoa</taxon>
        <taxon>Mesozoa</taxon>
        <taxon>Orthonectida</taxon>
        <taxon>Rhopaluridae</taxon>
        <taxon>Intoshia</taxon>
    </lineage>
</organism>
<dbReference type="InterPro" id="IPR001251">
    <property type="entry name" value="CRAL-TRIO_dom"/>
</dbReference>
<dbReference type="InterPro" id="IPR051336">
    <property type="entry name" value="RhoGEF_Guanine_NuclExch_SF"/>
</dbReference>
<evidence type="ECO:0000313" key="4">
    <source>
        <dbReference type="Proteomes" id="UP000078046"/>
    </source>
</evidence>
<protein>
    <recommendedName>
        <fullName evidence="2">CRAL-TRIO domain-containing protein</fullName>
    </recommendedName>
</protein>
<dbReference type="Gene3D" id="3.40.525.10">
    <property type="entry name" value="CRAL-TRIO lipid binding domain"/>
    <property type="match status" value="1"/>
</dbReference>